<evidence type="ECO:0000313" key="3">
    <source>
        <dbReference type="EMBL" id="EFA84207.1"/>
    </source>
</evidence>
<dbReference type="SMART" id="SM00474">
    <property type="entry name" value="35EXOc"/>
    <property type="match status" value="1"/>
</dbReference>
<feature type="domain" description="3'-5' exonuclease" evidence="2">
    <location>
        <begin position="135"/>
        <end position="282"/>
    </location>
</feature>
<dbReference type="AlphaFoldDB" id="D3B4F9"/>
<evidence type="ECO:0000256" key="1">
    <source>
        <dbReference type="SAM" id="MobiDB-lite"/>
    </source>
</evidence>
<feature type="region of interest" description="Disordered" evidence="1">
    <location>
        <begin position="46"/>
        <end position="68"/>
    </location>
</feature>
<evidence type="ECO:0000313" key="4">
    <source>
        <dbReference type="Proteomes" id="UP000001396"/>
    </source>
</evidence>
<dbReference type="InterPro" id="IPR036397">
    <property type="entry name" value="RNaseH_sf"/>
</dbReference>
<reference evidence="3 4" key="1">
    <citation type="journal article" date="2011" name="Genome Res.">
        <title>Phylogeny-wide analysis of social amoeba genomes highlights ancient origins for complex intercellular communication.</title>
        <authorList>
            <person name="Heidel A.J."/>
            <person name="Lawal H.M."/>
            <person name="Felder M."/>
            <person name="Schilde C."/>
            <person name="Helps N.R."/>
            <person name="Tunggal B."/>
            <person name="Rivero F."/>
            <person name="John U."/>
            <person name="Schleicher M."/>
            <person name="Eichinger L."/>
            <person name="Platzer M."/>
            <person name="Noegel A.A."/>
            <person name="Schaap P."/>
            <person name="Gloeckner G."/>
        </authorList>
    </citation>
    <scope>NUCLEOTIDE SEQUENCE [LARGE SCALE GENOMIC DNA]</scope>
    <source>
        <strain evidence="4">ATCC 26659 / Pp 5 / PN500</strain>
    </source>
</reference>
<comment type="caution">
    <text evidence="3">The sequence shown here is derived from an EMBL/GenBank/DDBJ whole genome shotgun (WGS) entry which is preliminary data.</text>
</comment>
<dbReference type="Pfam" id="PF01612">
    <property type="entry name" value="DNA_pol_A_exo1"/>
    <property type="match status" value="1"/>
</dbReference>
<dbReference type="GO" id="GO:0008408">
    <property type="term" value="F:3'-5' exonuclease activity"/>
    <property type="evidence" value="ECO:0007669"/>
    <property type="project" value="InterPro"/>
</dbReference>
<accession>D3B4F9</accession>
<dbReference type="OMA" id="VHDCRRD"/>
<keyword evidence="4" id="KW-1185">Reference proteome</keyword>
<dbReference type="SUPFAM" id="SSF53098">
    <property type="entry name" value="Ribonuclease H-like"/>
    <property type="match status" value="1"/>
</dbReference>
<dbReference type="InterPro" id="IPR002562">
    <property type="entry name" value="3'-5'_exonuclease_dom"/>
</dbReference>
<keyword evidence="3" id="KW-0378">Hydrolase</keyword>
<dbReference type="PANTHER" id="PTHR46628">
    <property type="entry name" value="PIRNA BIOGENESIS PROTEIN EXD1"/>
    <property type="match status" value="1"/>
</dbReference>
<dbReference type="InParanoid" id="D3B4F9"/>
<dbReference type="EMBL" id="ADBJ01000010">
    <property type="protein sequence ID" value="EFA84207.1"/>
    <property type="molecule type" value="Genomic_DNA"/>
</dbReference>
<dbReference type="GO" id="GO:0006139">
    <property type="term" value="P:nucleobase-containing compound metabolic process"/>
    <property type="evidence" value="ECO:0007669"/>
    <property type="project" value="InterPro"/>
</dbReference>
<organism evidence="3 4">
    <name type="scientific">Heterostelium pallidum (strain ATCC 26659 / Pp 5 / PN500)</name>
    <name type="common">Cellular slime mold</name>
    <name type="synonym">Polysphondylium pallidum</name>
    <dbReference type="NCBI Taxonomy" id="670386"/>
    <lineage>
        <taxon>Eukaryota</taxon>
        <taxon>Amoebozoa</taxon>
        <taxon>Evosea</taxon>
        <taxon>Eumycetozoa</taxon>
        <taxon>Dictyostelia</taxon>
        <taxon>Acytosteliales</taxon>
        <taxon>Acytosteliaceae</taxon>
        <taxon>Heterostelium</taxon>
    </lineage>
</organism>
<dbReference type="Gene3D" id="3.30.420.10">
    <property type="entry name" value="Ribonuclease H-like superfamily/Ribonuclease H"/>
    <property type="match status" value="2"/>
</dbReference>
<sequence>MIRLSSTSLFVQFNSNKSKSILCKNYSSFLSNNRYFSNSKNKKDIKADQIEDNDDNNSDNNNNKKVKSSKNEILIKKLTSLPGSNLKKALGEIKLGKLGSNETVAKFKEDITDTSNPSNKHVRQLDEERCSFDGVFWIDSELQLDRCFNIINHEHVIAIDVEGLEMGKQGEISLVQVGLMSGRVFLFDVLRLGQQLFDRGLRQILESNNILKIVHDCRRDSEILYHRHQRAVDLKYEARQQFTENPAEIWGKRPLSKLMIDYSALDAIVLHPIYNVISPQLQSPFDRRFLKKNFKEQLSYFKDTNKQDLYARNLI</sequence>
<dbReference type="InterPro" id="IPR052144">
    <property type="entry name" value="piRNA_biogenesis_EXD1"/>
</dbReference>
<name>D3B4F9_HETP5</name>
<evidence type="ECO:0000259" key="2">
    <source>
        <dbReference type="SMART" id="SM00474"/>
    </source>
</evidence>
<keyword evidence="3" id="KW-0540">Nuclease</keyword>
<dbReference type="InterPro" id="IPR012337">
    <property type="entry name" value="RNaseH-like_sf"/>
</dbReference>
<dbReference type="PANTHER" id="PTHR46628:SF1">
    <property type="entry name" value="PIRNA BIOGENESIS PROTEIN EXD1"/>
    <property type="match status" value="1"/>
</dbReference>
<protein>
    <submittedName>
        <fullName evidence="3">3'-5' exonuclease domain-containing protein</fullName>
    </submittedName>
</protein>
<gene>
    <name evidence="3" type="ORF">PPL_03283</name>
</gene>
<keyword evidence="3" id="KW-0269">Exonuclease</keyword>
<dbReference type="RefSeq" id="XP_020436323.1">
    <property type="nucleotide sequence ID" value="XM_020574251.1"/>
</dbReference>
<dbReference type="GeneID" id="31358805"/>
<dbReference type="Proteomes" id="UP000001396">
    <property type="component" value="Unassembled WGS sequence"/>
</dbReference>
<proteinExistence type="predicted"/>
<dbReference type="STRING" id="670386.D3B4F9"/>
<dbReference type="GO" id="GO:1990923">
    <property type="term" value="C:PET complex"/>
    <property type="evidence" value="ECO:0007669"/>
    <property type="project" value="TreeGrafter"/>
</dbReference>
<dbReference type="GO" id="GO:0003676">
    <property type="term" value="F:nucleic acid binding"/>
    <property type="evidence" value="ECO:0007669"/>
    <property type="project" value="InterPro"/>
</dbReference>